<dbReference type="GO" id="GO:0032259">
    <property type="term" value="P:methylation"/>
    <property type="evidence" value="ECO:0007669"/>
    <property type="project" value="UniProtKB-KW"/>
</dbReference>
<dbReference type="InterPro" id="IPR025714">
    <property type="entry name" value="Methyltranfer_dom"/>
</dbReference>
<feature type="domain" description="Methyltransferase" evidence="1">
    <location>
        <begin position="65"/>
        <end position="196"/>
    </location>
</feature>
<evidence type="ECO:0000313" key="2">
    <source>
        <dbReference type="EMBL" id="AMM40507.1"/>
    </source>
</evidence>
<evidence type="ECO:0000259" key="1">
    <source>
        <dbReference type="Pfam" id="PF13847"/>
    </source>
</evidence>
<keyword evidence="2" id="KW-0808">Transferase</keyword>
<dbReference type="EMBL" id="CP013015">
    <property type="protein sequence ID" value="AMM40507.1"/>
    <property type="molecule type" value="Genomic_DNA"/>
</dbReference>
<keyword evidence="2" id="KW-0489">Methyltransferase</keyword>
<dbReference type="Gene3D" id="3.40.50.150">
    <property type="entry name" value="Vaccinia Virus protein VP39"/>
    <property type="match status" value="1"/>
</dbReference>
<reference evidence="2 3" key="1">
    <citation type="submission" date="2015-10" db="EMBL/GenBank/DDBJ databases">
        <title>Candidatus Desulfofervidus auxilii, a hydrogenotrophic sulfate-reducing bacterium involved in the thermophilic anaerobic oxidation of methane.</title>
        <authorList>
            <person name="Krukenberg V."/>
            <person name="Richter M."/>
            <person name="Wegener G."/>
        </authorList>
    </citation>
    <scope>NUCLEOTIDE SEQUENCE [LARGE SCALE GENOMIC DNA]</scope>
    <source>
        <strain evidence="2 3">HS1</strain>
    </source>
</reference>
<protein>
    <submittedName>
        <fullName evidence="2">Type 12 methyltransferase</fullName>
    </submittedName>
</protein>
<name>A0A7U4QJH0_DESA2</name>
<dbReference type="GO" id="GO:0008168">
    <property type="term" value="F:methyltransferase activity"/>
    <property type="evidence" value="ECO:0007669"/>
    <property type="project" value="UniProtKB-KW"/>
</dbReference>
<dbReference type="PANTHER" id="PTHR43861">
    <property type="entry name" value="TRANS-ACONITATE 2-METHYLTRANSFERASE-RELATED"/>
    <property type="match status" value="1"/>
</dbReference>
<evidence type="ECO:0000313" key="3">
    <source>
        <dbReference type="Proteomes" id="UP000070560"/>
    </source>
</evidence>
<dbReference type="OrthoDB" id="5456009at2"/>
<dbReference type="SUPFAM" id="SSF53335">
    <property type="entry name" value="S-adenosyl-L-methionine-dependent methyltransferases"/>
    <property type="match status" value="1"/>
</dbReference>
<dbReference type="Proteomes" id="UP000070560">
    <property type="component" value="Chromosome"/>
</dbReference>
<keyword evidence="3" id="KW-1185">Reference proteome</keyword>
<dbReference type="KEGG" id="daw:HS1_000702"/>
<dbReference type="RefSeq" id="WP_066060989.1">
    <property type="nucleotide sequence ID" value="NZ_CP013015.1"/>
</dbReference>
<sequence>MSNNISQAFTDVDIEEVQSYWDSRPCNIRHSPKEIGTKEYFDEVEARKYFVEPHIPAFAEFEKWKGKKVLEIGCGIGTDTINFARAGAQVTAVDLSEKSLEIAQKRARLFGYDIKFYQANAEELSRWLPLEEYDLIYSFGVIHHTPHPEQAISEIRKYMGLNSVFKMMVYHRYSWKVLWILLVYGKGQFWKLDELIARYSEAQTGCPVTYTYTKESVKELLKHFKIIKVQVEHIFPYRISDYINYNYVKAWYFRWMPKRMFRWMEKNWGWHLCVTAKLKK</sequence>
<organism evidence="2 3">
    <name type="scientific">Desulfofervidus auxilii</name>
    <dbReference type="NCBI Taxonomy" id="1621989"/>
    <lineage>
        <taxon>Bacteria</taxon>
        <taxon>Pseudomonadati</taxon>
        <taxon>Thermodesulfobacteriota</taxon>
        <taxon>Candidatus Desulfofervidia</taxon>
        <taxon>Candidatus Desulfofervidales</taxon>
        <taxon>Candidatus Desulfofervidaceae</taxon>
        <taxon>Candidatus Desulfofervidus</taxon>
    </lineage>
</organism>
<dbReference type="AlphaFoldDB" id="A0A7U4QJH0"/>
<dbReference type="CDD" id="cd02440">
    <property type="entry name" value="AdoMet_MTases"/>
    <property type="match status" value="1"/>
</dbReference>
<proteinExistence type="predicted"/>
<dbReference type="Pfam" id="PF13847">
    <property type="entry name" value="Methyltransf_31"/>
    <property type="match status" value="1"/>
</dbReference>
<dbReference type="InterPro" id="IPR029063">
    <property type="entry name" value="SAM-dependent_MTases_sf"/>
</dbReference>
<gene>
    <name evidence="2" type="ORF">HS1_000702</name>
</gene>
<accession>A0A7U4QJH0</accession>